<accession>A0A4Z2GZ75</accession>
<keyword evidence="3" id="KW-1185">Reference proteome</keyword>
<organism evidence="2 3">
    <name type="scientific">Liparis tanakae</name>
    <name type="common">Tanaka's snailfish</name>
    <dbReference type="NCBI Taxonomy" id="230148"/>
    <lineage>
        <taxon>Eukaryota</taxon>
        <taxon>Metazoa</taxon>
        <taxon>Chordata</taxon>
        <taxon>Craniata</taxon>
        <taxon>Vertebrata</taxon>
        <taxon>Euteleostomi</taxon>
        <taxon>Actinopterygii</taxon>
        <taxon>Neopterygii</taxon>
        <taxon>Teleostei</taxon>
        <taxon>Neoteleostei</taxon>
        <taxon>Acanthomorphata</taxon>
        <taxon>Eupercaria</taxon>
        <taxon>Perciformes</taxon>
        <taxon>Cottioidei</taxon>
        <taxon>Cottales</taxon>
        <taxon>Liparidae</taxon>
        <taxon>Liparis</taxon>
    </lineage>
</organism>
<feature type="signal peptide" evidence="1">
    <location>
        <begin position="1"/>
        <end position="47"/>
    </location>
</feature>
<comment type="caution">
    <text evidence="2">The sequence shown here is derived from an EMBL/GenBank/DDBJ whole genome shotgun (WGS) entry which is preliminary data.</text>
</comment>
<sequence length="118" mass="13277">MRGDEILQGSAHVAELGHGAAPQHGALQLLSLHLLLLLQDLLLQASAVVLQLHQPPLQLLYLLLHRLMWFELTCVIVVMQNGFLLQPLQLQHHGLNLKGRHGCPSLGQRRAWRSRSQR</sequence>
<protein>
    <submittedName>
        <fullName evidence="2">Uncharacterized protein</fullName>
    </submittedName>
</protein>
<reference evidence="2 3" key="1">
    <citation type="submission" date="2019-03" db="EMBL/GenBank/DDBJ databases">
        <title>First draft genome of Liparis tanakae, snailfish: a comprehensive survey of snailfish specific genes.</title>
        <authorList>
            <person name="Kim W."/>
            <person name="Song I."/>
            <person name="Jeong J.-H."/>
            <person name="Kim D."/>
            <person name="Kim S."/>
            <person name="Ryu S."/>
            <person name="Song J.Y."/>
            <person name="Lee S.K."/>
        </authorList>
    </citation>
    <scope>NUCLEOTIDE SEQUENCE [LARGE SCALE GENOMIC DNA]</scope>
    <source>
        <tissue evidence="2">Muscle</tissue>
    </source>
</reference>
<proteinExistence type="predicted"/>
<dbReference type="Proteomes" id="UP000314294">
    <property type="component" value="Unassembled WGS sequence"/>
</dbReference>
<feature type="chain" id="PRO_5021450186" evidence="1">
    <location>
        <begin position="48"/>
        <end position="118"/>
    </location>
</feature>
<evidence type="ECO:0000256" key="1">
    <source>
        <dbReference type="SAM" id="SignalP"/>
    </source>
</evidence>
<gene>
    <name evidence="2" type="ORF">EYF80_031682</name>
</gene>
<evidence type="ECO:0000313" key="3">
    <source>
        <dbReference type="Proteomes" id="UP000314294"/>
    </source>
</evidence>
<dbReference type="EMBL" id="SRLO01000389">
    <property type="protein sequence ID" value="TNN58083.1"/>
    <property type="molecule type" value="Genomic_DNA"/>
</dbReference>
<evidence type="ECO:0000313" key="2">
    <source>
        <dbReference type="EMBL" id="TNN58083.1"/>
    </source>
</evidence>
<keyword evidence="1" id="KW-0732">Signal</keyword>
<dbReference type="AlphaFoldDB" id="A0A4Z2GZ75"/>
<name>A0A4Z2GZ75_9TELE</name>